<proteinExistence type="predicted"/>
<dbReference type="EMBL" id="QXGF01001430">
    <property type="protein sequence ID" value="KAE8930060.1"/>
    <property type="molecule type" value="Genomic_DNA"/>
</dbReference>
<comment type="caution">
    <text evidence="4">The sequence shown here is derived from an EMBL/GenBank/DDBJ whole genome shotgun (WGS) entry which is preliminary data.</text>
</comment>
<evidence type="ECO:0000313" key="6">
    <source>
        <dbReference type="EMBL" id="KAE9293364.1"/>
    </source>
</evidence>
<dbReference type="Proteomes" id="UP000440732">
    <property type="component" value="Unassembled WGS sequence"/>
</dbReference>
<dbReference type="Proteomes" id="UP000433483">
    <property type="component" value="Unassembled WGS sequence"/>
</dbReference>
<evidence type="ECO:0000313" key="3">
    <source>
        <dbReference type="EMBL" id="KAE9120645.1"/>
    </source>
</evidence>
<dbReference type="EMBL" id="QXGB01001183">
    <property type="protein sequence ID" value="KAE9195422.1"/>
    <property type="molecule type" value="Genomic_DNA"/>
</dbReference>
<evidence type="ECO:0000313" key="5">
    <source>
        <dbReference type="EMBL" id="KAE9195422.1"/>
    </source>
</evidence>
<reference evidence="7 8" key="1">
    <citation type="submission" date="2018-08" db="EMBL/GenBank/DDBJ databases">
        <title>Genomic investigation of the strawberry pathogen Phytophthora fragariae indicates pathogenicity is determined by transcriptional variation in three key races.</title>
        <authorList>
            <person name="Adams T.M."/>
            <person name="Armitage A.D."/>
            <person name="Sobczyk M.K."/>
            <person name="Bates H.J."/>
            <person name="Dunwell J.M."/>
            <person name="Nellist C.F."/>
            <person name="Harrison R.J."/>
        </authorList>
    </citation>
    <scope>NUCLEOTIDE SEQUENCE [LARGE SCALE GENOMIC DNA]</scope>
    <source>
        <strain evidence="6 9">A4</strain>
        <strain evidence="4 10">BC-1</strain>
        <strain evidence="5 8">NOV-27</strain>
        <strain evidence="3 11">NOV-5</strain>
        <strain evidence="2 12">NOV-71</strain>
        <strain evidence="1 7">NOV-9</strain>
    </source>
</reference>
<evidence type="ECO:0000313" key="11">
    <source>
        <dbReference type="Proteomes" id="UP000440732"/>
    </source>
</evidence>
<evidence type="ECO:0000313" key="8">
    <source>
        <dbReference type="Proteomes" id="UP000433483"/>
    </source>
</evidence>
<dbReference type="EMBL" id="QXGE01001384">
    <property type="protein sequence ID" value="KAE9293364.1"/>
    <property type="molecule type" value="Genomic_DNA"/>
</dbReference>
<dbReference type="AlphaFoldDB" id="A0A6A3X4S6"/>
<evidence type="ECO:0000313" key="2">
    <source>
        <dbReference type="EMBL" id="KAE9084685.1"/>
    </source>
</evidence>
<evidence type="ECO:0000313" key="9">
    <source>
        <dbReference type="Proteomes" id="UP000437068"/>
    </source>
</evidence>
<dbReference type="EMBL" id="QXGA01001377">
    <property type="protein sequence ID" value="KAE9120645.1"/>
    <property type="molecule type" value="Genomic_DNA"/>
</dbReference>
<evidence type="ECO:0000313" key="12">
    <source>
        <dbReference type="Proteomes" id="UP000441208"/>
    </source>
</evidence>
<gene>
    <name evidence="6" type="ORF">PF001_g18294</name>
    <name evidence="4" type="ORF">PF002_g23386</name>
    <name evidence="5" type="ORF">PF005_g17297</name>
    <name evidence="3" type="ORF">PF006_g18085</name>
    <name evidence="2" type="ORF">PF007_g21424</name>
    <name evidence="1" type="ORF">PF009_g19840</name>
</gene>
<keyword evidence="8" id="KW-1185">Reference proteome</keyword>
<dbReference type="Proteomes" id="UP000441208">
    <property type="component" value="Unassembled WGS sequence"/>
</dbReference>
<dbReference type="EMBL" id="QXGD01002005">
    <property type="protein sequence ID" value="KAE9195204.1"/>
    <property type="molecule type" value="Genomic_DNA"/>
</dbReference>
<evidence type="ECO:0000313" key="7">
    <source>
        <dbReference type="Proteomes" id="UP000429523"/>
    </source>
</evidence>
<evidence type="ECO:0000313" key="4">
    <source>
        <dbReference type="EMBL" id="KAE9195204.1"/>
    </source>
</evidence>
<sequence>MMLSLDLLWSKVENRVNVEAMEGMALTARVLLLLLHVRVRAAMLSKADD</sequence>
<dbReference type="Proteomes" id="UP000429523">
    <property type="component" value="Unassembled WGS sequence"/>
</dbReference>
<organism evidence="4 10">
    <name type="scientific">Phytophthora fragariae</name>
    <dbReference type="NCBI Taxonomy" id="53985"/>
    <lineage>
        <taxon>Eukaryota</taxon>
        <taxon>Sar</taxon>
        <taxon>Stramenopiles</taxon>
        <taxon>Oomycota</taxon>
        <taxon>Peronosporomycetes</taxon>
        <taxon>Peronosporales</taxon>
        <taxon>Peronosporaceae</taxon>
        <taxon>Phytophthora</taxon>
    </lineage>
</organism>
<dbReference type="Proteomes" id="UP000437068">
    <property type="component" value="Unassembled WGS sequence"/>
</dbReference>
<evidence type="ECO:0000313" key="1">
    <source>
        <dbReference type="EMBL" id="KAE8930060.1"/>
    </source>
</evidence>
<dbReference type="EMBL" id="QXFZ01001807">
    <property type="protein sequence ID" value="KAE9084685.1"/>
    <property type="molecule type" value="Genomic_DNA"/>
</dbReference>
<evidence type="ECO:0000313" key="10">
    <source>
        <dbReference type="Proteomes" id="UP000440367"/>
    </source>
</evidence>
<accession>A0A6A3X4S6</accession>
<name>A0A6A3X4S6_9STRA</name>
<protein>
    <submittedName>
        <fullName evidence="4">Uncharacterized protein</fullName>
    </submittedName>
</protein>
<dbReference type="Proteomes" id="UP000440367">
    <property type="component" value="Unassembled WGS sequence"/>
</dbReference>